<accession>A0ABR0CEA6</accession>
<protein>
    <submittedName>
        <fullName evidence="1">Uncharacterized protein</fullName>
    </submittedName>
</protein>
<name>A0ABR0CEA6_PURLI</name>
<organism evidence="1 2">
    <name type="scientific">Purpureocillium lilacinum</name>
    <name type="common">Paecilomyces lilacinus</name>
    <dbReference type="NCBI Taxonomy" id="33203"/>
    <lineage>
        <taxon>Eukaryota</taxon>
        <taxon>Fungi</taxon>
        <taxon>Dikarya</taxon>
        <taxon>Ascomycota</taxon>
        <taxon>Pezizomycotina</taxon>
        <taxon>Sordariomycetes</taxon>
        <taxon>Hypocreomycetidae</taxon>
        <taxon>Hypocreales</taxon>
        <taxon>Ophiocordycipitaceae</taxon>
        <taxon>Purpureocillium</taxon>
    </lineage>
</organism>
<evidence type="ECO:0000313" key="2">
    <source>
        <dbReference type="Proteomes" id="UP001287286"/>
    </source>
</evidence>
<evidence type="ECO:0000313" key="1">
    <source>
        <dbReference type="EMBL" id="KAK4094562.1"/>
    </source>
</evidence>
<keyword evidence="2" id="KW-1185">Reference proteome</keyword>
<proteinExistence type="predicted"/>
<comment type="caution">
    <text evidence="1">The sequence shown here is derived from an EMBL/GenBank/DDBJ whole genome shotgun (WGS) entry which is preliminary data.</text>
</comment>
<gene>
    <name evidence="1" type="ORF">Purlil1_1167</name>
</gene>
<sequence length="167" mass="18019">MPAQALAVYELEARLLPIGWRCDGAVVGAPAAAGLLQPMKELPVTLLKLLPWLSACVPQLTAPHLFQFTTSQLHLSAYPALSLRPSGDTTRHRTTNYYQLPARPASTNAWRKPSLDFGPPRLQRPFGGLSVSGETGHCPPLCCVAHPSRRLTFKGGMAGRPDSDGLQ</sequence>
<dbReference type="Proteomes" id="UP001287286">
    <property type="component" value="Unassembled WGS sequence"/>
</dbReference>
<dbReference type="EMBL" id="JAWRVI010000003">
    <property type="protein sequence ID" value="KAK4094562.1"/>
    <property type="molecule type" value="Genomic_DNA"/>
</dbReference>
<reference evidence="1 2" key="1">
    <citation type="journal article" date="2024" name="Microbiol. Resour. Announc.">
        <title>Genome annotations for the ascomycete fungi Trichoderma harzianum, Trichoderma aggressivum, and Purpureocillium lilacinum.</title>
        <authorList>
            <person name="Beijen E.P.W."/>
            <person name="Ohm R.A."/>
        </authorList>
    </citation>
    <scope>NUCLEOTIDE SEQUENCE [LARGE SCALE GENOMIC DNA]</scope>
    <source>
        <strain evidence="1 2">CBS 150709</strain>
    </source>
</reference>